<sequence length="199" mass="22601">MLGLPEAGKEKPDPGIAAAWISLHILYLQGKTVRVRCHDGYSLHNNQNTMTCTEKGWYPPPICVRVDSQGKCGPSPTIDNGGITSLLTPVYALRSIVGYQCQAYYELQGNRNNVGENGEWAEPPKCLETCEISEEMMKKHNIQLKWTTSEKLYSKTQDHIEFICKHGYHPVTPYRTFRTACQEGKVRTMSYITIYNMHI</sequence>
<protein>
    <recommendedName>
        <fullName evidence="5">Sushi domain-containing protein</fullName>
    </recommendedName>
</protein>
<feature type="domain" description="Sushi" evidence="5">
    <location>
        <begin position="9"/>
        <end position="65"/>
    </location>
</feature>
<evidence type="ECO:0000256" key="1">
    <source>
        <dbReference type="ARBA" id="ARBA00022659"/>
    </source>
</evidence>
<dbReference type="SMART" id="SM00032">
    <property type="entry name" value="CCP"/>
    <property type="match status" value="2"/>
</dbReference>
<proteinExistence type="predicted"/>
<dbReference type="PROSITE" id="PS50923">
    <property type="entry name" value="SUSHI"/>
    <property type="match status" value="2"/>
</dbReference>
<name>A0A8C2S3W2_CAPHI</name>
<dbReference type="SUPFAM" id="SSF57535">
    <property type="entry name" value="Complement control module/SCR domain"/>
    <property type="match status" value="3"/>
</dbReference>
<dbReference type="PANTHER" id="PTHR45785">
    <property type="entry name" value="COMPLEMENT FACTOR H-RELATED"/>
    <property type="match status" value="1"/>
</dbReference>
<dbReference type="Pfam" id="PF00084">
    <property type="entry name" value="Sushi"/>
    <property type="match status" value="2"/>
</dbReference>
<dbReference type="Ensembl" id="ENSCHIT00010053293.1">
    <property type="protein sequence ID" value="ENSCHIP00010038045.1"/>
    <property type="gene ID" value="ENSCHIG00010028165.1"/>
</dbReference>
<feature type="domain" description="Sushi" evidence="5">
    <location>
        <begin position="70"/>
        <end position="128"/>
    </location>
</feature>
<reference evidence="6" key="1">
    <citation type="submission" date="2019-03" db="EMBL/GenBank/DDBJ databases">
        <title>Genome sequencing and reference-guided assembly of Black Bengal Goat (Capra hircus).</title>
        <authorList>
            <person name="Siddiki A.Z."/>
            <person name="Baten A."/>
            <person name="Billah M."/>
            <person name="Alam M.A.U."/>
            <person name="Shawrob K.S.M."/>
            <person name="Saha S."/>
            <person name="Chowdhury M."/>
            <person name="Rahman A.H."/>
            <person name="Stear M."/>
            <person name="Miah G."/>
            <person name="Das G.B."/>
            <person name="Hossain M.M."/>
            <person name="Kumkum M."/>
            <person name="Islam M.S."/>
            <person name="Mollah A.M."/>
            <person name="Ahsan A."/>
            <person name="Tusar F."/>
            <person name="Khan M.K.I."/>
        </authorList>
    </citation>
    <scope>NUCLEOTIDE SEQUENCE [LARGE SCALE GENOMIC DNA]</scope>
</reference>
<accession>A0A8C2S3W2</accession>
<dbReference type="CDD" id="cd00033">
    <property type="entry name" value="CCP"/>
    <property type="match status" value="2"/>
</dbReference>
<comment type="caution">
    <text evidence="4">Lacks conserved residue(s) required for the propagation of feature annotation.</text>
</comment>
<dbReference type="GO" id="GO:0005615">
    <property type="term" value="C:extracellular space"/>
    <property type="evidence" value="ECO:0007669"/>
    <property type="project" value="TreeGrafter"/>
</dbReference>
<evidence type="ECO:0000313" key="6">
    <source>
        <dbReference type="Ensembl" id="ENSCHIP00010038045.1"/>
    </source>
</evidence>
<evidence type="ECO:0000256" key="2">
    <source>
        <dbReference type="ARBA" id="ARBA00022729"/>
    </source>
</evidence>
<dbReference type="GO" id="GO:0006956">
    <property type="term" value="P:complement activation"/>
    <property type="evidence" value="ECO:0007669"/>
    <property type="project" value="TreeGrafter"/>
</dbReference>
<keyword evidence="2" id="KW-0732">Signal</keyword>
<reference evidence="6" key="2">
    <citation type="submission" date="2025-08" db="UniProtKB">
        <authorList>
            <consortium name="Ensembl"/>
        </authorList>
    </citation>
    <scope>IDENTIFICATION</scope>
</reference>
<dbReference type="AlphaFoldDB" id="A0A8C2S3W2"/>
<evidence type="ECO:0000259" key="5">
    <source>
        <dbReference type="PROSITE" id="PS50923"/>
    </source>
</evidence>
<organism evidence="6">
    <name type="scientific">Capra hircus</name>
    <name type="common">Goat</name>
    <dbReference type="NCBI Taxonomy" id="9925"/>
    <lineage>
        <taxon>Eukaryota</taxon>
        <taxon>Metazoa</taxon>
        <taxon>Chordata</taxon>
        <taxon>Craniata</taxon>
        <taxon>Vertebrata</taxon>
        <taxon>Euteleostomi</taxon>
        <taxon>Mammalia</taxon>
        <taxon>Eutheria</taxon>
        <taxon>Laurasiatheria</taxon>
        <taxon>Artiodactyla</taxon>
        <taxon>Ruminantia</taxon>
        <taxon>Pecora</taxon>
        <taxon>Bovidae</taxon>
        <taxon>Caprinae</taxon>
        <taxon>Capra</taxon>
    </lineage>
</organism>
<evidence type="ECO:0000256" key="3">
    <source>
        <dbReference type="ARBA" id="ARBA00023157"/>
    </source>
</evidence>
<dbReference type="FunFam" id="2.10.70.10:FF:000060">
    <property type="entry name" value="Complement inhibitory factor H"/>
    <property type="match status" value="1"/>
</dbReference>
<dbReference type="GO" id="GO:0001851">
    <property type="term" value="F:complement component C3b binding"/>
    <property type="evidence" value="ECO:0007669"/>
    <property type="project" value="TreeGrafter"/>
</dbReference>
<dbReference type="InterPro" id="IPR035976">
    <property type="entry name" value="Sushi/SCR/CCP_sf"/>
</dbReference>
<evidence type="ECO:0000256" key="4">
    <source>
        <dbReference type="PROSITE-ProRule" id="PRU00302"/>
    </source>
</evidence>
<dbReference type="InterPro" id="IPR000436">
    <property type="entry name" value="Sushi_SCR_CCP_dom"/>
</dbReference>
<keyword evidence="1 4" id="KW-0768">Sushi</keyword>
<dbReference type="Gene3D" id="2.10.70.10">
    <property type="entry name" value="Complement Module, domain 1"/>
    <property type="match status" value="3"/>
</dbReference>
<dbReference type="PANTHER" id="PTHR45785:SF7">
    <property type="entry name" value="COMPLEMENT FACTOR H"/>
    <property type="match status" value="1"/>
</dbReference>
<keyword evidence="3" id="KW-1015">Disulfide bond</keyword>
<dbReference type="InterPro" id="IPR051503">
    <property type="entry name" value="ComplSys_Reg/VirEntry_Med"/>
</dbReference>